<gene>
    <name evidence="5" type="ORF">BZ3500_MVSOF-1268-A1-R1_CHR9G10876</name>
</gene>
<dbReference type="Gene3D" id="4.10.240.10">
    <property type="entry name" value="Zn(2)-C6 fungal-type DNA-binding domain"/>
    <property type="match status" value="1"/>
</dbReference>
<dbReference type="SUPFAM" id="SSF57701">
    <property type="entry name" value="Zn2/Cys6 DNA-binding domain"/>
    <property type="match status" value="1"/>
</dbReference>
<dbReference type="EMBL" id="FMWP01000107">
    <property type="protein sequence ID" value="SDA00845.1"/>
    <property type="molecule type" value="Genomic_DNA"/>
</dbReference>
<keyword evidence="6" id="KW-1185">Reference proteome</keyword>
<dbReference type="InterPro" id="IPR001138">
    <property type="entry name" value="Zn2Cys6_DnaBD"/>
</dbReference>
<accession>A0A2X0LWH9</accession>
<feature type="compositionally biased region" description="Basic and acidic residues" evidence="3">
    <location>
        <begin position="133"/>
        <end position="143"/>
    </location>
</feature>
<feature type="region of interest" description="Disordered" evidence="3">
    <location>
        <begin position="1193"/>
        <end position="1224"/>
    </location>
</feature>
<dbReference type="GO" id="GO:0006351">
    <property type="term" value="P:DNA-templated transcription"/>
    <property type="evidence" value="ECO:0007669"/>
    <property type="project" value="InterPro"/>
</dbReference>
<feature type="compositionally biased region" description="Polar residues" evidence="3">
    <location>
        <begin position="1140"/>
        <end position="1150"/>
    </location>
</feature>
<evidence type="ECO:0000256" key="3">
    <source>
        <dbReference type="SAM" id="MobiDB-lite"/>
    </source>
</evidence>
<reference evidence="6" key="1">
    <citation type="submission" date="2016-10" db="EMBL/GenBank/DDBJ databases">
        <authorList>
            <person name="Jeantristanb JTB J.-T."/>
            <person name="Ricardo R."/>
        </authorList>
    </citation>
    <scope>NUCLEOTIDE SEQUENCE [LARGE SCALE GENOMIC DNA]</scope>
</reference>
<dbReference type="GO" id="GO:0000981">
    <property type="term" value="F:DNA-binding transcription factor activity, RNA polymerase II-specific"/>
    <property type="evidence" value="ECO:0007669"/>
    <property type="project" value="InterPro"/>
</dbReference>
<dbReference type="Proteomes" id="UP000249723">
    <property type="component" value="Unassembled WGS sequence"/>
</dbReference>
<feature type="compositionally biased region" description="Basic residues" evidence="3">
    <location>
        <begin position="353"/>
        <end position="373"/>
    </location>
</feature>
<feature type="region of interest" description="Disordered" evidence="3">
    <location>
        <begin position="1241"/>
        <end position="1266"/>
    </location>
</feature>
<dbReference type="STRING" id="289078.A0A2X0LWH9"/>
<dbReference type="InterPro" id="IPR036864">
    <property type="entry name" value="Zn2-C6_fun-type_DNA-bd_sf"/>
</dbReference>
<feature type="compositionally biased region" description="Low complexity" evidence="3">
    <location>
        <begin position="340"/>
        <end position="352"/>
    </location>
</feature>
<feature type="region of interest" description="Disordered" evidence="3">
    <location>
        <begin position="1"/>
        <end position="66"/>
    </location>
</feature>
<feature type="compositionally biased region" description="Low complexity" evidence="3">
    <location>
        <begin position="162"/>
        <end position="171"/>
    </location>
</feature>
<evidence type="ECO:0000313" key="6">
    <source>
        <dbReference type="Proteomes" id="UP000249723"/>
    </source>
</evidence>
<proteinExistence type="predicted"/>
<evidence type="ECO:0000256" key="1">
    <source>
        <dbReference type="ARBA" id="ARBA00022723"/>
    </source>
</evidence>
<dbReference type="AlphaFoldDB" id="A0A2X0LWH9"/>
<dbReference type="Pfam" id="PF04082">
    <property type="entry name" value="Fungal_trans"/>
    <property type="match status" value="1"/>
</dbReference>
<feature type="compositionally biased region" description="Basic residues" evidence="3">
    <location>
        <begin position="210"/>
        <end position="242"/>
    </location>
</feature>
<dbReference type="SMART" id="SM00906">
    <property type="entry name" value="Fungal_trans"/>
    <property type="match status" value="1"/>
</dbReference>
<feature type="region of interest" description="Disordered" evidence="3">
    <location>
        <begin position="1131"/>
        <end position="1163"/>
    </location>
</feature>
<dbReference type="SMART" id="SM00066">
    <property type="entry name" value="GAL4"/>
    <property type="match status" value="1"/>
</dbReference>
<feature type="compositionally biased region" description="Basic and acidic residues" evidence="3">
    <location>
        <begin position="397"/>
        <end position="415"/>
    </location>
</feature>
<dbReference type="PANTHER" id="PTHR47783">
    <property type="entry name" value="ZN(II)2CYS6 TRANSCRIPTION FACTOR (EUROFUNG)-RELATED"/>
    <property type="match status" value="1"/>
</dbReference>
<dbReference type="CDD" id="cd12148">
    <property type="entry name" value="fungal_TF_MHR"/>
    <property type="match status" value="1"/>
</dbReference>
<protein>
    <submittedName>
        <fullName evidence="5">BZ3500_MvSof-1268-A1-R1_Chr9g10876 protein</fullName>
    </submittedName>
</protein>
<dbReference type="Pfam" id="PF00172">
    <property type="entry name" value="Zn_clus"/>
    <property type="match status" value="1"/>
</dbReference>
<dbReference type="GO" id="GO:0008270">
    <property type="term" value="F:zinc ion binding"/>
    <property type="evidence" value="ECO:0007669"/>
    <property type="project" value="InterPro"/>
</dbReference>
<evidence type="ECO:0000256" key="2">
    <source>
        <dbReference type="ARBA" id="ARBA00023242"/>
    </source>
</evidence>
<feature type="domain" description="Zn(2)-C6 fungal-type" evidence="4">
    <location>
        <begin position="72"/>
        <end position="102"/>
    </location>
</feature>
<feature type="compositionally biased region" description="Low complexity" evidence="3">
    <location>
        <begin position="385"/>
        <end position="396"/>
    </location>
</feature>
<feature type="region of interest" description="Disordered" evidence="3">
    <location>
        <begin position="101"/>
        <end position="506"/>
    </location>
</feature>
<feature type="compositionally biased region" description="Basic and acidic residues" evidence="3">
    <location>
        <begin position="330"/>
        <end position="339"/>
    </location>
</feature>
<keyword evidence="1" id="KW-0479">Metal-binding</keyword>
<dbReference type="PROSITE" id="PS00463">
    <property type="entry name" value="ZN2_CY6_FUNGAL_1"/>
    <property type="match status" value="1"/>
</dbReference>
<feature type="region of interest" description="Disordered" evidence="3">
    <location>
        <begin position="853"/>
        <end position="880"/>
    </location>
</feature>
<dbReference type="GO" id="GO:0003677">
    <property type="term" value="F:DNA binding"/>
    <property type="evidence" value="ECO:0007669"/>
    <property type="project" value="InterPro"/>
</dbReference>
<evidence type="ECO:0000259" key="4">
    <source>
        <dbReference type="PROSITE" id="PS50048"/>
    </source>
</evidence>
<feature type="compositionally biased region" description="Basic residues" evidence="3">
    <location>
        <begin position="462"/>
        <end position="472"/>
    </location>
</feature>
<keyword evidence="2" id="KW-0539">Nucleus</keyword>
<dbReference type="InterPro" id="IPR007219">
    <property type="entry name" value="XnlR_reg_dom"/>
</dbReference>
<feature type="compositionally biased region" description="Polar residues" evidence="3">
    <location>
        <begin position="1204"/>
        <end position="1219"/>
    </location>
</feature>
<feature type="compositionally biased region" description="Low complexity" evidence="3">
    <location>
        <begin position="446"/>
        <end position="455"/>
    </location>
</feature>
<sequence>MSKSFDDSDSTSDMSPSAPTYSTSVPAGARRPDVDDGDAGGVGIGAGAPQRSSTSTTKRARKVKERLRITHACERCKYKKARCNGDQPVCANCSKSKAECVYQPELDGRKRKKLTRTSLPARSGSSSSSTSHRILEASREDSLGYHQGSGSGASEPGRSRPRSTSTAASHAHVVHGPHPRHDRPPTSDPTGAFAATSADDAENTVPSPPQHHHGLSHHHPHSAAPSHHHPHQLPPPHPHHHHFEPDGPPDLPGNLVDSRWTPSHHHASSAGGNSSVERLSLPPEHFHHSPHQPLPHMSLLNLSNPILPPPTGPGWPMVSPHQISPSIDHGQYHEQESPFHHQQQPLHPPLSHSHSHPHSHPHSLSHPHSHSQPHHPYPPHHDQNQHQQQQQHSEQQQQHDHENQKHQRSGYDFHHNPPVLPSYIGMMGPNHSHTGPPILGSVPPVAGGQASALSPSPSPPPHHGHHQLHHLIRHDFVAHPSQDPPSSVDADPHHAGVDPGASGGSLDQLSALAAERHGMEDYRPMGRPIEFNYLRPFGPTAIQPGLQQVSLSLSSIEAHQPMMGTPSPRDPHRRTSYSLARHGSHLFRDPSPPDHLYAPGSDIPRQDVLDDLVPLFFLRMGSEFPFLNVRHVQEACGQEPFGISHPPGRKSGSLLSTQLDGPLLVNTICAAAARFSEASSIVQLEQEPATWGIAFANKAKQLLTPLLGLPSSGTVASLLLLAHHEFGLNSEGALWMYTGMAVRMAQDIGLHLNIQRPTSDRRKRAQDSLLWWSCVTMDRMLSIGTGRASMAKEHESFLPAPTDEDIQVVAQDVAVPNLHSLLPSPFPHYVALQRLVGQLADIVNVTSTTWGSPMDDSASADDDREPISAESSHRLAGSGTERGAEDLYALEHEIRTLYHNLPRDLGWSTSNFRRQIARGTVPVYLHLHLWYHAVMIILYRTPVLHPKLNAAKPALTDRLRQSIVSSACDSIREVLAVSETIDASRIASCPFVHQPLFVAALAWAQEYRLRTGRDVLSAPPLNSHAQAQIEGNTEANGPGSASAAGSDILAIEASKNYHLASAALARQSRFWLGVRGIVKLLERHAIGASGEGVDPQIRPSGSQVLLTLCSENEMGILARLHSRMGGGFDGREGKGIATPNMASTSPQGEATNRDQDHRHRPIGSGEQQTVDALFGMLHPPTSMLGDEGGVLRSSIMSENGSSSNVNNRPPTSQSDSAPNASPRVDLTHDDFALAYTFAGSISADGAPRTGPASAPVHGTQPSASWR</sequence>
<name>A0A2X0LWH9_9BASI</name>
<evidence type="ECO:0000313" key="5">
    <source>
        <dbReference type="EMBL" id="SDA00845.1"/>
    </source>
</evidence>
<organism evidence="5 6">
    <name type="scientific">Microbotryum saponariae</name>
    <dbReference type="NCBI Taxonomy" id="289078"/>
    <lineage>
        <taxon>Eukaryota</taxon>
        <taxon>Fungi</taxon>
        <taxon>Dikarya</taxon>
        <taxon>Basidiomycota</taxon>
        <taxon>Pucciniomycotina</taxon>
        <taxon>Microbotryomycetes</taxon>
        <taxon>Microbotryales</taxon>
        <taxon>Microbotryaceae</taxon>
        <taxon>Microbotryum</taxon>
    </lineage>
</organism>
<feature type="compositionally biased region" description="Basic residues" evidence="3">
    <location>
        <begin position="172"/>
        <end position="181"/>
    </location>
</feature>
<dbReference type="CDD" id="cd00067">
    <property type="entry name" value="GAL4"/>
    <property type="match status" value="1"/>
</dbReference>
<dbReference type="PROSITE" id="PS50048">
    <property type="entry name" value="ZN2_CY6_FUNGAL_2"/>
    <property type="match status" value="1"/>
</dbReference>
<dbReference type="PANTHER" id="PTHR47783:SF1">
    <property type="entry name" value="ZN(II)2CYS6 TRANSCRIPTION FACTOR (EUROFUNG)"/>
    <property type="match status" value="1"/>
</dbReference>
<feature type="compositionally biased region" description="Low complexity" evidence="3">
    <location>
        <begin position="1193"/>
        <end position="1203"/>
    </location>
</feature>
<dbReference type="OrthoDB" id="2428527at2759"/>